<evidence type="ECO:0000256" key="1">
    <source>
        <dbReference type="SAM" id="Phobius"/>
    </source>
</evidence>
<keyword evidence="3" id="KW-1185">Reference proteome</keyword>
<gene>
    <name evidence="2" type="ORF">SORBI_3009G245650</name>
</gene>
<evidence type="ECO:0000313" key="2">
    <source>
        <dbReference type="EMBL" id="OQU78498.1"/>
    </source>
</evidence>
<dbReference type="InParanoid" id="A0A1Z5R3X7"/>
<accession>A0A1Z5R3X7</accession>
<keyword evidence="1" id="KW-0472">Membrane</keyword>
<dbReference type="Gramene" id="OQU78498">
    <property type="protein sequence ID" value="OQU78498"/>
    <property type="gene ID" value="SORBI_3009G245650"/>
</dbReference>
<reference evidence="2 3" key="1">
    <citation type="journal article" date="2009" name="Nature">
        <title>The Sorghum bicolor genome and the diversification of grasses.</title>
        <authorList>
            <person name="Paterson A.H."/>
            <person name="Bowers J.E."/>
            <person name="Bruggmann R."/>
            <person name="Dubchak I."/>
            <person name="Grimwood J."/>
            <person name="Gundlach H."/>
            <person name="Haberer G."/>
            <person name="Hellsten U."/>
            <person name="Mitros T."/>
            <person name="Poliakov A."/>
            <person name="Schmutz J."/>
            <person name="Spannagl M."/>
            <person name="Tang H."/>
            <person name="Wang X."/>
            <person name="Wicker T."/>
            <person name="Bharti A.K."/>
            <person name="Chapman J."/>
            <person name="Feltus F.A."/>
            <person name="Gowik U."/>
            <person name="Grigoriev I.V."/>
            <person name="Lyons E."/>
            <person name="Maher C.A."/>
            <person name="Martis M."/>
            <person name="Narechania A."/>
            <person name="Otillar R.P."/>
            <person name="Penning B.W."/>
            <person name="Salamov A.A."/>
            <person name="Wang Y."/>
            <person name="Zhang L."/>
            <person name="Carpita N.C."/>
            <person name="Freeling M."/>
            <person name="Gingle A.R."/>
            <person name="Hash C.T."/>
            <person name="Keller B."/>
            <person name="Klein P."/>
            <person name="Kresovich S."/>
            <person name="McCann M.C."/>
            <person name="Ming R."/>
            <person name="Peterson D.G."/>
            <person name="Mehboob-ur-Rahman"/>
            <person name="Ware D."/>
            <person name="Westhoff P."/>
            <person name="Mayer K.F."/>
            <person name="Messing J."/>
            <person name="Rokhsar D.S."/>
        </authorList>
    </citation>
    <scope>NUCLEOTIDE SEQUENCE [LARGE SCALE GENOMIC DNA]</scope>
    <source>
        <strain evidence="3">cv. BTx623</strain>
    </source>
</reference>
<feature type="transmembrane region" description="Helical" evidence="1">
    <location>
        <begin position="12"/>
        <end position="30"/>
    </location>
</feature>
<reference evidence="3" key="2">
    <citation type="journal article" date="2018" name="Plant J.">
        <title>The Sorghum bicolor reference genome: improved assembly, gene annotations, a transcriptome atlas, and signatures of genome organization.</title>
        <authorList>
            <person name="McCormick R.F."/>
            <person name="Truong S.K."/>
            <person name="Sreedasyam A."/>
            <person name="Jenkins J."/>
            <person name="Shu S."/>
            <person name="Sims D."/>
            <person name="Kennedy M."/>
            <person name="Amirebrahimi M."/>
            <person name="Weers B.D."/>
            <person name="McKinley B."/>
            <person name="Mattison A."/>
            <person name="Morishige D.T."/>
            <person name="Grimwood J."/>
            <person name="Schmutz J."/>
            <person name="Mullet J.E."/>
        </authorList>
    </citation>
    <scope>NUCLEOTIDE SEQUENCE [LARGE SCALE GENOMIC DNA]</scope>
    <source>
        <strain evidence="3">cv. BTx623</strain>
    </source>
</reference>
<keyword evidence="1" id="KW-1133">Transmembrane helix</keyword>
<dbReference type="AlphaFoldDB" id="A0A1Z5R3X7"/>
<name>A0A1Z5R3X7_SORBI</name>
<sequence>MPEQHTQHDRWIIRGVLAFGGGGGGVAVILGSTRRSAKMATTPAPRTQWSYKEGPEANTRIDSSAIYY</sequence>
<dbReference type="Proteomes" id="UP000000768">
    <property type="component" value="Chromosome 9"/>
</dbReference>
<keyword evidence="1" id="KW-0812">Transmembrane</keyword>
<proteinExistence type="predicted"/>
<protein>
    <submittedName>
        <fullName evidence="2">Uncharacterized protein</fullName>
    </submittedName>
</protein>
<evidence type="ECO:0000313" key="3">
    <source>
        <dbReference type="Proteomes" id="UP000000768"/>
    </source>
</evidence>
<organism evidence="2 3">
    <name type="scientific">Sorghum bicolor</name>
    <name type="common">Sorghum</name>
    <name type="synonym">Sorghum vulgare</name>
    <dbReference type="NCBI Taxonomy" id="4558"/>
    <lineage>
        <taxon>Eukaryota</taxon>
        <taxon>Viridiplantae</taxon>
        <taxon>Streptophyta</taxon>
        <taxon>Embryophyta</taxon>
        <taxon>Tracheophyta</taxon>
        <taxon>Spermatophyta</taxon>
        <taxon>Magnoliopsida</taxon>
        <taxon>Liliopsida</taxon>
        <taxon>Poales</taxon>
        <taxon>Poaceae</taxon>
        <taxon>PACMAD clade</taxon>
        <taxon>Panicoideae</taxon>
        <taxon>Andropogonodae</taxon>
        <taxon>Andropogoneae</taxon>
        <taxon>Sorghinae</taxon>
        <taxon>Sorghum</taxon>
    </lineage>
</organism>
<dbReference type="EMBL" id="CM000768">
    <property type="protein sequence ID" value="OQU78498.1"/>
    <property type="molecule type" value="Genomic_DNA"/>
</dbReference>